<dbReference type="GO" id="GO:0030054">
    <property type="term" value="C:cell junction"/>
    <property type="evidence" value="ECO:0007669"/>
    <property type="project" value="TreeGrafter"/>
</dbReference>
<dbReference type="Pfam" id="PF10148">
    <property type="entry name" value="SCHIP-1_C"/>
    <property type="match status" value="1"/>
</dbReference>
<dbReference type="PANTHER" id="PTHR13103">
    <property type="entry name" value="SCHWANNOMIN INTERACTING PROTEIN 1"/>
    <property type="match status" value="1"/>
</dbReference>
<feature type="domain" description="Schwannomin interacting protein 1 C-terminal" evidence="2">
    <location>
        <begin position="3"/>
        <end position="236"/>
    </location>
</feature>
<accession>A0A443SAT5</accession>
<gene>
    <name evidence="3" type="ORF">B4U80_01964</name>
</gene>
<proteinExistence type="predicted"/>
<feature type="non-terminal residue" evidence="3">
    <location>
        <position position="1"/>
    </location>
</feature>
<dbReference type="EMBL" id="NCKV01004600">
    <property type="protein sequence ID" value="RWS24653.1"/>
    <property type="molecule type" value="Genomic_DNA"/>
</dbReference>
<organism evidence="3 4">
    <name type="scientific">Leptotrombidium deliense</name>
    <dbReference type="NCBI Taxonomy" id="299467"/>
    <lineage>
        <taxon>Eukaryota</taxon>
        <taxon>Metazoa</taxon>
        <taxon>Ecdysozoa</taxon>
        <taxon>Arthropoda</taxon>
        <taxon>Chelicerata</taxon>
        <taxon>Arachnida</taxon>
        <taxon>Acari</taxon>
        <taxon>Acariformes</taxon>
        <taxon>Trombidiformes</taxon>
        <taxon>Prostigmata</taxon>
        <taxon>Anystina</taxon>
        <taxon>Parasitengona</taxon>
        <taxon>Trombiculoidea</taxon>
        <taxon>Trombiculidae</taxon>
        <taxon>Leptotrombidium</taxon>
    </lineage>
</organism>
<dbReference type="VEuPathDB" id="VectorBase:LDEU007388"/>
<evidence type="ECO:0000313" key="3">
    <source>
        <dbReference type="EMBL" id="RWS24653.1"/>
    </source>
</evidence>
<dbReference type="AlphaFoldDB" id="A0A443SAT5"/>
<evidence type="ECO:0000259" key="2">
    <source>
        <dbReference type="Pfam" id="PF10148"/>
    </source>
</evidence>
<keyword evidence="4" id="KW-1185">Reference proteome</keyword>
<dbReference type="GO" id="GO:0005886">
    <property type="term" value="C:plasma membrane"/>
    <property type="evidence" value="ECO:0007669"/>
    <property type="project" value="TreeGrafter"/>
</dbReference>
<dbReference type="STRING" id="299467.A0A443SAT5"/>
<reference evidence="3 4" key="1">
    <citation type="journal article" date="2018" name="Gigascience">
        <title>Genomes of trombidid mites reveal novel predicted allergens and laterally-transferred genes associated with secondary metabolism.</title>
        <authorList>
            <person name="Dong X."/>
            <person name="Chaisiri K."/>
            <person name="Xia D."/>
            <person name="Armstrong S.D."/>
            <person name="Fang Y."/>
            <person name="Donnelly M.J."/>
            <person name="Kadowaki T."/>
            <person name="McGarry J.W."/>
            <person name="Darby A.C."/>
            <person name="Makepeace B.L."/>
        </authorList>
    </citation>
    <scope>NUCLEOTIDE SEQUENCE [LARGE SCALE GENOMIC DNA]</scope>
    <source>
        <strain evidence="3">UoL-UT</strain>
    </source>
</reference>
<dbReference type="OrthoDB" id="6260144at2759"/>
<comment type="caution">
    <text evidence="3">The sequence shown here is derived from an EMBL/GenBank/DDBJ whole genome shotgun (WGS) entry which is preliminary data.</text>
</comment>
<sequence>VKDTEEIRKKLAMDSENDESSALRLLNLKKANVCCRVQSGMNIQICFMNEISADNNCQVTELDNVFDLNSNNNGFEDILSNNDYLCGALESKETELNLPVLSESFNSLEKQLSSMSSIPKPKNREEFSVYHSHLFAEARAVLFHAKKWSKFKMHFEQMNKKRSSINGLLDLPLKGKWKKQDLFNLGVSQLQLIVNDFHTQIETLNDMLVKLLLERDELHMEQDSILVDVEDLTVFL</sequence>
<protein>
    <recommendedName>
        <fullName evidence="2">Schwannomin interacting protein 1 C-terminal domain-containing protein</fullName>
    </recommendedName>
</protein>
<dbReference type="GO" id="GO:0035332">
    <property type="term" value="P:positive regulation of hippo signaling"/>
    <property type="evidence" value="ECO:0007669"/>
    <property type="project" value="TreeGrafter"/>
</dbReference>
<evidence type="ECO:0000256" key="1">
    <source>
        <dbReference type="ARBA" id="ARBA00023054"/>
    </source>
</evidence>
<evidence type="ECO:0000313" key="4">
    <source>
        <dbReference type="Proteomes" id="UP000288716"/>
    </source>
</evidence>
<dbReference type="Proteomes" id="UP000288716">
    <property type="component" value="Unassembled WGS sequence"/>
</dbReference>
<keyword evidence="1" id="KW-0175">Coiled coil</keyword>
<dbReference type="InterPro" id="IPR039045">
    <property type="entry name" value="SCHIP_1"/>
</dbReference>
<dbReference type="InterPro" id="IPR015649">
    <property type="entry name" value="SCHIP_1_C"/>
</dbReference>
<dbReference type="PANTHER" id="PTHR13103:SF2">
    <property type="entry name" value="IQCJ-SCHIP1 READTHROUGH TRANSCRIPT PROTEIN-RELATED"/>
    <property type="match status" value="1"/>
</dbReference>
<name>A0A443SAT5_9ACAR</name>